<evidence type="ECO:0000256" key="6">
    <source>
        <dbReference type="ARBA" id="ARBA00022989"/>
    </source>
</evidence>
<evidence type="ECO:0000256" key="7">
    <source>
        <dbReference type="ARBA" id="ARBA00023136"/>
    </source>
</evidence>
<feature type="transmembrane region" description="Helical" evidence="8">
    <location>
        <begin position="366"/>
        <end position="386"/>
    </location>
</feature>
<organism evidence="9 10">
    <name type="scientific">Puccinia striiformis f. sp. tritici PST-78</name>
    <dbReference type="NCBI Taxonomy" id="1165861"/>
    <lineage>
        <taxon>Eukaryota</taxon>
        <taxon>Fungi</taxon>
        <taxon>Dikarya</taxon>
        <taxon>Basidiomycota</taxon>
        <taxon>Pucciniomycotina</taxon>
        <taxon>Pucciniomycetes</taxon>
        <taxon>Pucciniales</taxon>
        <taxon>Pucciniaceae</taxon>
        <taxon>Puccinia</taxon>
    </lineage>
</organism>
<dbReference type="AlphaFoldDB" id="A0A0L0VR05"/>
<evidence type="ECO:0000313" key="10">
    <source>
        <dbReference type="Proteomes" id="UP000054564"/>
    </source>
</evidence>
<dbReference type="GO" id="GO:0005886">
    <property type="term" value="C:plasma membrane"/>
    <property type="evidence" value="ECO:0007669"/>
    <property type="project" value="UniProtKB-SubCell"/>
</dbReference>
<keyword evidence="4" id="KW-0997">Cell inner membrane</keyword>
<keyword evidence="6 8" id="KW-1133">Transmembrane helix</keyword>
<keyword evidence="2" id="KW-0813">Transport</keyword>
<name>A0A0L0VR05_9BASI</name>
<feature type="transmembrane region" description="Helical" evidence="8">
    <location>
        <begin position="79"/>
        <end position="99"/>
    </location>
</feature>
<dbReference type="OrthoDB" id="10254418at2759"/>
<feature type="transmembrane region" description="Helical" evidence="8">
    <location>
        <begin position="292"/>
        <end position="310"/>
    </location>
</feature>
<proteinExistence type="predicted"/>
<dbReference type="InterPro" id="IPR046513">
    <property type="entry name" value="DUF6691"/>
</dbReference>
<evidence type="ECO:0000313" key="9">
    <source>
        <dbReference type="EMBL" id="KNF01713.1"/>
    </source>
</evidence>
<feature type="transmembrane region" description="Helical" evidence="8">
    <location>
        <begin position="174"/>
        <end position="191"/>
    </location>
</feature>
<feature type="transmembrane region" description="Helical" evidence="8">
    <location>
        <begin position="132"/>
        <end position="154"/>
    </location>
</feature>
<keyword evidence="5 8" id="KW-0812">Transmembrane</keyword>
<evidence type="ECO:0000256" key="8">
    <source>
        <dbReference type="SAM" id="Phobius"/>
    </source>
</evidence>
<dbReference type="EMBL" id="AJIL01000028">
    <property type="protein sequence ID" value="KNF01713.1"/>
    <property type="molecule type" value="Genomic_DNA"/>
</dbReference>
<keyword evidence="7 8" id="KW-0472">Membrane</keyword>
<evidence type="ECO:0000256" key="5">
    <source>
        <dbReference type="ARBA" id="ARBA00022692"/>
    </source>
</evidence>
<sequence>MDSSTLIESLKLPLIGGVLLSLSSMNLLYDFSKVLGCSQSLKSIQNSYKYVYLRYIKNRRDNNDQQQLQSHILFNDQNVYIGVGLILMGSIFKVFMNFIDLNLSNNDNSIFDSSVLSNHHPSDNSRTDGDHLVLKNVLLFTLAGLLTGAGTSLASGCTSGHMLCGMARGSKRSIVATCTFFPIAILTHRVLKPVLTRIGALPDTDLMIVYRESSSSMVPTRSLDRVLCGALFVGPLLAYLVLKLLLPTDRLIPLRLGLLGATFGSGLTLSGMTKPSVVLGFFNFPLPTWDPSLLGVAIAGLGLNTLIYWVSIKPRIDSWIAVRQQASSSENAGGTERPLLHKLDRLAPACATPPAWQLPEMTNNEITARLVLGSALFGLGWGLAGVCPGPALVVFGAYPLSMVMWGWLVGFFAGSHVIR</sequence>
<feature type="transmembrane region" description="Helical" evidence="8">
    <location>
        <begin position="223"/>
        <end position="242"/>
    </location>
</feature>
<dbReference type="PANTHER" id="PTHR30574">
    <property type="entry name" value="INNER MEMBRANE PROTEIN YEDE"/>
    <property type="match status" value="1"/>
</dbReference>
<dbReference type="PANTHER" id="PTHR30574:SF1">
    <property type="entry name" value="SULPHUR TRANSPORT DOMAIN-CONTAINING PROTEIN"/>
    <property type="match status" value="1"/>
</dbReference>
<accession>A0A0L0VR05</accession>
<keyword evidence="3" id="KW-1003">Cell membrane</keyword>
<evidence type="ECO:0000256" key="1">
    <source>
        <dbReference type="ARBA" id="ARBA00004429"/>
    </source>
</evidence>
<dbReference type="Proteomes" id="UP000054564">
    <property type="component" value="Unassembled WGS sequence"/>
</dbReference>
<evidence type="ECO:0000256" key="3">
    <source>
        <dbReference type="ARBA" id="ARBA00022475"/>
    </source>
</evidence>
<protein>
    <recommendedName>
        <fullName evidence="11">Sulphur transport domain-containing protein</fullName>
    </recommendedName>
</protein>
<feature type="transmembrane region" description="Helical" evidence="8">
    <location>
        <begin position="392"/>
        <end position="413"/>
    </location>
</feature>
<dbReference type="InterPro" id="IPR007272">
    <property type="entry name" value="Sulf_transp_TsuA/YedE"/>
</dbReference>
<dbReference type="Pfam" id="PF20398">
    <property type="entry name" value="DUF6691"/>
    <property type="match status" value="1"/>
</dbReference>
<evidence type="ECO:0000256" key="4">
    <source>
        <dbReference type="ARBA" id="ARBA00022519"/>
    </source>
</evidence>
<comment type="caution">
    <text evidence="9">The sequence shown here is derived from an EMBL/GenBank/DDBJ whole genome shotgun (WGS) entry which is preliminary data.</text>
</comment>
<feature type="transmembrane region" description="Helical" evidence="8">
    <location>
        <begin position="254"/>
        <end position="272"/>
    </location>
</feature>
<reference evidence="10" key="1">
    <citation type="submission" date="2014-03" db="EMBL/GenBank/DDBJ databases">
        <title>The Genome Sequence of Puccinia striiformis f. sp. tritici PST-78.</title>
        <authorList>
            <consortium name="The Broad Institute Genome Sequencing Platform"/>
            <person name="Cuomo C."/>
            <person name="Hulbert S."/>
            <person name="Chen X."/>
            <person name="Walker B."/>
            <person name="Young S.K."/>
            <person name="Zeng Q."/>
            <person name="Gargeya S."/>
            <person name="Fitzgerald M."/>
            <person name="Haas B."/>
            <person name="Abouelleil A."/>
            <person name="Alvarado L."/>
            <person name="Arachchi H.M."/>
            <person name="Berlin A.M."/>
            <person name="Chapman S.B."/>
            <person name="Goldberg J."/>
            <person name="Griggs A."/>
            <person name="Gujja S."/>
            <person name="Hansen M."/>
            <person name="Howarth C."/>
            <person name="Imamovic A."/>
            <person name="Larimer J."/>
            <person name="McCowan C."/>
            <person name="Montmayeur A."/>
            <person name="Murphy C."/>
            <person name="Neiman D."/>
            <person name="Pearson M."/>
            <person name="Priest M."/>
            <person name="Roberts A."/>
            <person name="Saif S."/>
            <person name="Shea T."/>
            <person name="Sisk P."/>
            <person name="Sykes S."/>
            <person name="Wortman J."/>
            <person name="Nusbaum C."/>
            <person name="Birren B."/>
        </authorList>
    </citation>
    <scope>NUCLEOTIDE SEQUENCE [LARGE SCALE GENOMIC DNA]</scope>
    <source>
        <strain evidence="10">race PST-78</strain>
    </source>
</reference>
<evidence type="ECO:0008006" key="11">
    <source>
        <dbReference type="Google" id="ProtNLM"/>
    </source>
</evidence>
<comment type="subcellular location">
    <subcellularLocation>
        <location evidence="1">Cell inner membrane</location>
        <topology evidence="1">Multi-pass membrane protein</topology>
    </subcellularLocation>
</comment>
<keyword evidence="10" id="KW-1185">Reference proteome</keyword>
<gene>
    <name evidence="9" type="ORF">PSTG_05142</name>
</gene>
<evidence type="ECO:0000256" key="2">
    <source>
        <dbReference type="ARBA" id="ARBA00022448"/>
    </source>
</evidence>